<dbReference type="SUPFAM" id="SSF48452">
    <property type="entry name" value="TPR-like"/>
    <property type="match status" value="1"/>
</dbReference>
<dbReference type="Gene3D" id="1.25.40.10">
    <property type="entry name" value="Tetratricopeptide repeat domain"/>
    <property type="match status" value="1"/>
</dbReference>
<dbReference type="PANTHER" id="PTHR16193:SF0">
    <property type="entry name" value="TETRATRICOPEPTIDE REPEAT PROTEIN 27"/>
    <property type="match status" value="1"/>
</dbReference>
<feature type="region of interest" description="Disordered" evidence="4">
    <location>
        <begin position="124"/>
        <end position="144"/>
    </location>
</feature>
<feature type="repeat" description="TPR" evidence="3">
    <location>
        <begin position="586"/>
        <end position="619"/>
    </location>
</feature>
<evidence type="ECO:0000313" key="5">
    <source>
        <dbReference type="EMBL" id="WZN60168.1"/>
    </source>
</evidence>
<protein>
    <submittedName>
        <fullName evidence="5">Tetratricopeptide repeat protein</fullName>
    </submittedName>
</protein>
<dbReference type="PANTHER" id="PTHR16193">
    <property type="entry name" value="TETRATRICOPEPTIDE REPEAT PROTEIN 27"/>
    <property type="match status" value="1"/>
</dbReference>
<sequence length="887" mass="98022">MAAALQAVEVLLARSVVEEKGWHHGAGGDHLLDLVRGCPRTEDLATCLEAACFQADFVPLFRAGLLRLKPALQGTDPALSWIEKLGSIAAVEGGANDDADVRLGYFLVAVASLLIFASANLSGPPPGGDLSEDPERCGSQGPRLTKEEAAELSKRLVLEHTSVDGEYVVGKPELVGYLCTASVIFKKVDLCQSSELELASAPWWKLRALHLHQKLLHKNSATLKAELVRTANEISQSLRSLDEGVWGRECLAAAEIECAGVMQTYQLAQEAVVFIKRAGDRLGMGMKATGVMGKRTVHQVDAKAQMVVVTEHAGGGAGAERDGRRRASAQDLPRDWLLEGLDQEDILLLPKLEGEEEHMADLTPCEQALVLVYLVQVSKSQAKTEIQSWEMMPYCQCVFKQDRPGAFAKMAATLHAARFERERNRTRERSLVRMEKLVEVLQLPQPGAVKRLPGIFTVDFPPLPLFHKEYGEMLIAMAMVGAALVVFEKYEHWDSLIVCYQLLQKTAQAQKLINDRLAESPDDPRLWCALGDVTKDDSCYVKAWERSGRRHARAQRSLAASAMRNDDYAAAVGHWELALALNPLNPSGWFALGYSYMREGDESSALRAFTRVTQLSPDNAEAWNNLAALHMKRQTWKMAFAALKEATRLRRESWQLWDNYVEAGLMCGHVMLSLYGLQRIAAMECCHKVSLSSLDLLLDVVSRVKREGGGGGATNKPRGANVNEDLSVLEINDSDEEEGEEEEGGEGAALKTDLPDPASRDWQGVEEKVLDILKKFAATSAASHRLWRVMGRYYELVGSATSAKEMWLKENRALLQQDWKGDRDLFRAIVESSKKLVDATLECDKSGASSLRYHLKGILKQAAANFEGDEGHEELRGVLERLEKAVE</sequence>
<dbReference type="InterPro" id="IPR044244">
    <property type="entry name" value="TTC27/Emw1"/>
</dbReference>
<dbReference type="Proteomes" id="UP001472866">
    <property type="component" value="Chromosome 02"/>
</dbReference>
<dbReference type="PROSITE" id="PS50005">
    <property type="entry name" value="TPR"/>
    <property type="match status" value="1"/>
</dbReference>
<organism evidence="5 6">
    <name type="scientific">Chloropicon roscoffensis</name>
    <dbReference type="NCBI Taxonomy" id="1461544"/>
    <lineage>
        <taxon>Eukaryota</taxon>
        <taxon>Viridiplantae</taxon>
        <taxon>Chlorophyta</taxon>
        <taxon>Chloropicophyceae</taxon>
        <taxon>Chloropicales</taxon>
        <taxon>Chloropicaceae</taxon>
        <taxon>Chloropicon</taxon>
    </lineage>
</organism>
<evidence type="ECO:0000256" key="2">
    <source>
        <dbReference type="ARBA" id="ARBA00022803"/>
    </source>
</evidence>
<keyword evidence="2 3" id="KW-0802">TPR repeat</keyword>
<name>A0AAX4P279_9CHLO</name>
<dbReference type="Pfam" id="PF13428">
    <property type="entry name" value="TPR_14"/>
    <property type="match status" value="1"/>
</dbReference>
<evidence type="ECO:0000313" key="6">
    <source>
        <dbReference type="Proteomes" id="UP001472866"/>
    </source>
</evidence>
<feature type="region of interest" description="Disordered" evidence="4">
    <location>
        <begin position="733"/>
        <end position="760"/>
    </location>
</feature>
<gene>
    <name evidence="5" type="ORF">HKI87_02g16970</name>
</gene>
<dbReference type="InterPro" id="IPR019734">
    <property type="entry name" value="TPR_rpt"/>
</dbReference>
<dbReference type="SMART" id="SM00028">
    <property type="entry name" value="TPR"/>
    <property type="match status" value="4"/>
</dbReference>
<accession>A0AAX4P279</accession>
<dbReference type="AlphaFoldDB" id="A0AAX4P279"/>
<dbReference type="InterPro" id="IPR011990">
    <property type="entry name" value="TPR-like_helical_dom_sf"/>
</dbReference>
<reference evidence="5 6" key="1">
    <citation type="submission" date="2024-03" db="EMBL/GenBank/DDBJ databases">
        <title>Complete genome sequence of the green alga Chloropicon roscoffensis RCC1871.</title>
        <authorList>
            <person name="Lemieux C."/>
            <person name="Pombert J.-F."/>
            <person name="Otis C."/>
            <person name="Turmel M."/>
        </authorList>
    </citation>
    <scope>NUCLEOTIDE SEQUENCE [LARGE SCALE GENOMIC DNA]</scope>
    <source>
        <strain evidence="5 6">RCC1871</strain>
    </source>
</reference>
<evidence type="ECO:0000256" key="1">
    <source>
        <dbReference type="ARBA" id="ARBA00022737"/>
    </source>
</evidence>
<keyword evidence="1" id="KW-0677">Repeat</keyword>
<evidence type="ECO:0000256" key="3">
    <source>
        <dbReference type="PROSITE-ProRule" id="PRU00339"/>
    </source>
</evidence>
<dbReference type="EMBL" id="CP151502">
    <property type="protein sequence ID" value="WZN60168.1"/>
    <property type="molecule type" value="Genomic_DNA"/>
</dbReference>
<keyword evidence="6" id="KW-1185">Reference proteome</keyword>
<proteinExistence type="predicted"/>
<evidence type="ECO:0000256" key="4">
    <source>
        <dbReference type="SAM" id="MobiDB-lite"/>
    </source>
</evidence>
<feature type="compositionally biased region" description="Acidic residues" evidence="4">
    <location>
        <begin position="733"/>
        <end position="745"/>
    </location>
</feature>